<evidence type="ECO:0000256" key="2">
    <source>
        <dbReference type="ARBA" id="ARBA00023054"/>
    </source>
</evidence>
<dbReference type="InterPro" id="IPR050465">
    <property type="entry name" value="UPF0194_transport"/>
</dbReference>
<dbReference type="GO" id="GO:0030313">
    <property type="term" value="C:cell envelope"/>
    <property type="evidence" value="ECO:0007669"/>
    <property type="project" value="UniProtKB-SubCell"/>
</dbReference>
<keyword evidence="2 3" id="KW-0175">Coiled coil</keyword>
<dbReference type="SUPFAM" id="SSF111369">
    <property type="entry name" value="HlyD-like secretion proteins"/>
    <property type="match status" value="1"/>
</dbReference>
<accession>A0A377R0W2</accession>
<dbReference type="Gene3D" id="2.40.50.100">
    <property type="match status" value="1"/>
</dbReference>
<feature type="coiled-coil region" evidence="3">
    <location>
        <begin position="257"/>
        <end position="286"/>
    </location>
</feature>
<feature type="domain" description="CzcB-like barrel-sandwich hybrid" evidence="4">
    <location>
        <begin position="229"/>
        <end position="350"/>
    </location>
</feature>
<protein>
    <submittedName>
        <fullName evidence="5">Acetyl/propionyl-CoA carboxylase, alpha subunit</fullName>
    </submittedName>
</protein>
<proteinExistence type="predicted"/>
<evidence type="ECO:0000256" key="1">
    <source>
        <dbReference type="ARBA" id="ARBA00004196"/>
    </source>
</evidence>
<evidence type="ECO:0000259" key="4">
    <source>
        <dbReference type="Pfam" id="PF25973"/>
    </source>
</evidence>
<sequence>MVQLSLGWIHYRLDALKQSDNGRSARLLELLGYVLSQSELREAAQEWVNRTAAWAREVESVADFSLLLFRIEADVPVLQVMSGVVYPEKGLPQLNQISELAARCAISAAELSENSAWALPLLHDGQVRSVLVAHHHALCLPEESLQIMRASAAVVEPVLSMWRQGERPLWAHFQATFADMWSKLVGSGHLLWKAGVTAVTVCLAVVLLVPVDDVVTANLYVEGGSRWVLVAPQNGYLAEILVRPGDKVAAGQVLARLEDKDLKLEEAELLSEIAQAESRFREAMAAGDAAESGIAANQKQQARVKLDLVRTKLDRVLIRAPMAGSVVSGDWVQQIGAPVEEGKELFQVADTAESKAVLHIPDKDMDEIFIGQTGSLKLASLPEQQIRLKIIRLTAVAVVEDGQNGFQVEAELLDAPTHLNPGMQGVGKVSVGKTNLLGLWTKNFRNWLRLKLWSWW</sequence>
<keyword evidence="6" id="KW-1185">Reference proteome</keyword>
<dbReference type="Pfam" id="PF25973">
    <property type="entry name" value="BSH_CzcB"/>
    <property type="match status" value="1"/>
</dbReference>
<evidence type="ECO:0000256" key="3">
    <source>
        <dbReference type="SAM" id="Coils"/>
    </source>
</evidence>
<reference evidence="5 6" key="1">
    <citation type="submission" date="2018-06" db="EMBL/GenBank/DDBJ databases">
        <authorList>
            <consortium name="Pathogen Informatics"/>
            <person name="Doyle S."/>
        </authorList>
    </citation>
    <scope>NUCLEOTIDE SEQUENCE [LARGE SCALE GENOMIC DNA]</scope>
    <source>
        <strain evidence="5 6">NCTC13336</strain>
    </source>
</reference>
<dbReference type="InterPro" id="IPR058647">
    <property type="entry name" value="BSH_CzcB-like"/>
</dbReference>
<comment type="subcellular location">
    <subcellularLocation>
        <location evidence="1">Cell envelope</location>
    </subcellularLocation>
</comment>
<dbReference type="AlphaFoldDB" id="A0A377R0W2"/>
<dbReference type="PANTHER" id="PTHR32347">
    <property type="entry name" value="EFFLUX SYSTEM COMPONENT YKNX-RELATED"/>
    <property type="match status" value="1"/>
</dbReference>
<evidence type="ECO:0000313" key="6">
    <source>
        <dbReference type="Proteomes" id="UP000254293"/>
    </source>
</evidence>
<dbReference type="EMBL" id="UGJJ01000001">
    <property type="protein sequence ID" value="STQ99961.1"/>
    <property type="molecule type" value="Genomic_DNA"/>
</dbReference>
<name>A0A377R0W2_9NEIS</name>
<dbReference type="PANTHER" id="PTHR32347:SF23">
    <property type="entry name" value="BLL5650 PROTEIN"/>
    <property type="match status" value="1"/>
</dbReference>
<dbReference type="Proteomes" id="UP000254293">
    <property type="component" value="Unassembled WGS sequence"/>
</dbReference>
<organism evidence="5 6">
    <name type="scientific">Kingella potus</name>
    <dbReference type="NCBI Taxonomy" id="265175"/>
    <lineage>
        <taxon>Bacteria</taxon>
        <taxon>Pseudomonadati</taxon>
        <taxon>Pseudomonadota</taxon>
        <taxon>Betaproteobacteria</taxon>
        <taxon>Neisseriales</taxon>
        <taxon>Neisseriaceae</taxon>
        <taxon>Kingella</taxon>
    </lineage>
</organism>
<evidence type="ECO:0000313" key="5">
    <source>
        <dbReference type="EMBL" id="STQ99961.1"/>
    </source>
</evidence>
<dbReference type="Gene3D" id="2.40.30.170">
    <property type="match status" value="1"/>
</dbReference>
<gene>
    <name evidence="5" type="ORF">NCTC13336_00149</name>
</gene>